<dbReference type="RefSeq" id="WP_349351941.1">
    <property type="nucleotide sequence ID" value="NZ_CP157804.1"/>
</dbReference>
<dbReference type="EMBL" id="CP157804">
    <property type="protein sequence ID" value="XBQ23354.1"/>
    <property type="molecule type" value="Genomic_DNA"/>
</dbReference>
<dbReference type="AlphaFoldDB" id="A0AAU7MYN2"/>
<evidence type="ECO:0000313" key="2">
    <source>
        <dbReference type="EMBL" id="XBQ23354.1"/>
    </source>
</evidence>
<organism evidence="2">
    <name type="scientific">Flagellimonas sp. MMG031</name>
    <dbReference type="NCBI Taxonomy" id="3158549"/>
    <lineage>
        <taxon>Bacteria</taxon>
        <taxon>Pseudomonadati</taxon>
        <taxon>Bacteroidota</taxon>
        <taxon>Flavobacteriia</taxon>
        <taxon>Flavobacteriales</taxon>
        <taxon>Flavobacteriaceae</taxon>
        <taxon>Flagellimonas</taxon>
    </lineage>
</organism>
<feature type="compositionally biased region" description="Basic and acidic residues" evidence="1">
    <location>
        <begin position="62"/>
        <end position="79"/>
    </location>
</feature>
<feature type="region of interest" description="Disordered" evidence="1">
    <location>
        <begin position="55"/>
        <end position="79"/>
    </location>
</feature>
<sequence>MIADQDVSRTAWVVDSARMLNGVEGYNKKRMQKAFSTALELTAILSFRTDAERSRSTMRNPKVMDARFHGHDKEKRKII</sequence>
<reference evidence="2" key="1">
    <citation type="submission" date="2024-05" db="EMBL/GenBank/DDBJ databases">
        <title>Draft Genome Sequences of Flagellimonas sp. MMG031 and Marinobacter sp. MMG032 Isolated from the dinoflagellate Symbiodinium pilosum.</title>
        <authorList>
            <person name="Shikuma N.J."/>
            <person name="Farrell M.V."/>
        </authorList>
    </citation>
    <scope>NUCLEOTIDE SEQUENCE</scope>
    <source>
        <strain evidence="2">MMG031</strain>
    </source>
</reference>
<name>A0AAU7MYN2_9FLAO</name>
<accession>A0AAU7MYN2</accession>
<gene>
    <name evidence="2" type="ORF">ABNE31_00200</name>
</gene>
<protein>
    <submittedName>
        <fullName evidence="2">Uncharacterized protein</fullName>
    </submittedName>
</protein>
<evidence type="ECO:0000256" key="1">
    <source>
        <dbReference type="SAM" id="MobiDB-lite"/>
    </source>
</evidence>
<proteinExistence type="predicted"/>
<dbReference type="KEGG" id="fld:ABNE31_00200"/>